<sequence length="708" mass="75808">MVNLTSQTWLALQTLASNLPPSALSTELSSALTVLQSAALDSPSPTTEWVDLQNTLIKVRASLQEQDKPKLDQILSDAREEMKGLVEQDQVKTQVEIVIKDPEDQKAMDIADGQNNTDREAFSTTELTPMSGIEKPLIQDQGSLPSNSLLNTSLQTSASTPTIEKEASEIVPPALLPLILESLARSPAPSSQLSSPVATLHRVSLLSTLALAPETVLPPGKNLTSLLSQPNEAKEKKRKRLSASLADGTSGPVTMEERVTAMMKKAFWDDAANKLHSSGPSPAIRLSLLQSDLTNTLSGLLPPHMIKDLFPVPEPGVAWDRAVFSQALVTLLNQLAQRCAPARDDEIQKLRSLLASATDSKPSSFDKDATKTVLAVMQGVLDLAELMKSDLTSFQLLAVPPSAIPSLIRAAAQTNERTEIISLLPLDQIRSTFSTWTGPNTWTKTLLKVITSSEPIALPALPLPPAISSSSAQSSNGLSSSEPRVAPAPAHQLPVIFVGVSQTLFRLQNQIQALVITACLMALLPASNKQPPAPSGSASASETPSPSPARSISAKTFDLLLSDLVTPSSAAHTSLSDIHALLLSSYPTPPDELTSKNLRSAIDRVLRTEDPVWGLLLSRLTLAVELCLEPPLAVGGSSTGLVSIMRTGREVVQPSGENHVRSEEKERIEVKGFEGEALERGIKDLVGSLERVKGWVEQVWTDVVLVSK</sequence>
<dbReference type="EMBL" id="LN483144">
    <property type="protein sequence ID" value="CDZ96555.1"/>
    <property type="molecule type" value="Genomic_DNA"/>
</dbReference>
<comment type="similarity">
    <text evidence="1">Belongs to the TCP11 family.</text>
</comment>
<protein>
    <submittedName>
        <fullName evidence="3">T-complex 11</fullName>
    </submittedName>
</protein>
<name>A0A0F7SEX9_PHARH</name>
<dbReference type="Pfam" id="PF05794">
    <property type="entry name" value="Tcp11"/>
    <property type="match status" value="1"/>
</dbReference>
<feature type="region of interest" description="Disordered" evidence="2">
    <location>
        <begin position="137"/>
        <end position="166"/>
    </location>
</feature>
<evidence type="ECO:0000256" key="2">
    <source>
        <dbReference type="SAM" id="MobiDB-lite"/>
    </source>
</evidence>
<feature type="compositionally biased region" description="Low complexity" evidence="2">
    <location>
        <begin position="535"/>
        <end position="544"/>
    </location>
</feature>
<feature type="region of interest" description="Disordered" evidence="2">
    <location>
        <begin position="530"/>
        <end position="550"/>
    </location>
</feature>
<accession>A0A0F7SEX9</accession>
<dbReference type="PANTHER" id="PTHR12832:SF11">
    <property type="entry name" value="LD23868P"/>
    <property type="match status" value="1"/>
</dbReference>
<reference evidence="3" key="1">
    <citation type="submission" date="2014-08" db="EMBL/GenBank/DDBJ databases">
        <authorList>
            <person name="Sharma Rahul"/>
            <person name="Thines Marco"/>
        </authorList>
    </citation>
    <scope>NUCLEOTIDE SEQUENCE</scope>
</reference>
<feature type="compositionally biased region" description="Low complexity" evidence="2">
    <location>
        <begin position="143"/>
        <end position="160"/>
    </location>
</feature>
<dbReference type="AlphaFoldDB" id="A0A0F7SEX9"/>
<evidence type="ECO:0000313" key="3">
    <source>
        <dbReference type="EMBL" id="CDZ96555.1"/>
    </source>
</evidence>
<dbReference type="InterPro" id="IPR008862">
    <property type="entry name" value="Tcp11"/>
</dbReference>
<organism evidence="3">
    <name type="scientific">Phaffia rhodozyma</name>
    <name type="common">Yeast</name>
    <name type="synonym">Xanthophyllomyces dendrorhous</name>
    <dbReference type="NCBI Taxonomy" id="264483"/>
    <lineage>
        <taxon>Eukaryota</taxon>
        <taxon>Fungi</taxon>
        <taxon>Dikarya</taxon>
        <taxon>Basidiomycota</taxon>
        <taxon>Agaricomycotina</taxon>
        <taxon>Tremellomycetes</taxon>
        <taxon>Cystofilobasidiales</taxon>
        <taxon>Mrakiaceae</taxon>
        <taxon>Phaffia</taxon>
    </lineage>
</organism>
<dbReference type="PANTHER" id="PTHR12832">
    <property type="entry name" value="TESTIS-SPECIFIC PROTEIN PBS13 T-COMPLEX 11"/>
    <property type="match status" value="1"/>
</dbReference>
<feature type="compositionally biased region" description="Polar residues" evidence="2">
    <location>
        <begin position="222"/>
        <end position="231"/>
    </location>
</feature>
<feature type="region of interest" description="Disordered" evidence="2">
    <location>
        <begin position="219"/>
        <end position="251"/>
    </location>
</feature>
<dbReference type="GO" id="GO:0007165">
    <property type="term" value="P:signal transduction"/>
    <property type="evidence" value="ECO:0007669"/>
    <property type="project" value="TreeGrafter"/>
</dbReference>
<proteinExistence type="inferred from homology"/>
<evidence type="ECO:0000256" key="1">
    <source>
        <dbReference type="ARBA" id="ARBA00010954"/>
    </source>
</evidence>